<evidence type="ECO:0000256" key="1">
    <source>
        <dbReference type="SAM" id="Phobius"/>
    </source>
</evidence>
<dbReference type="Proteomes" id="UP000256220">
    <property type="component" value="Unassembled WGS sequence"/>
</dbReference>
<organism evidence="2 3">
    <name type="scientific">Amycolatopsis lurida NRRL 2430</name>
    <dbReference type="NCBI Taxonomy" id="1460371"/>
    <lineage>
        <taxon>Bacteria</taxon>
        <taxon>Bacillati</taxon>
        <taxon>Actinomycetota</taxon>
        <taxon>Actinomycetes</taxon>
        <taxon>Pseudonocardiales</taxon>
        <taxon>Pseudonocardiaceae</taxon>
        <taxon>Amycolatopsis</taxon>
    </lineage>
</organism>
<keyword evidence="3" id="KW-1185">Reference proteome</keyword>
<feature type="transmembrane region" description="Helical" evidence="1">
    <location>
        <begin position="299"/>
        <end position="319"/>
    </location>
</feature>
<evidence type="ECO:0000313" key="2">
    <source>
        <dbReference type="EMBL" id="KFU77232.1"/>
    </source>
</evidence>
<feature type="transmembrane region" description="Helical" evidence="1">
    <location>
        <begin position="132"/>
        <end position="153"/>
    </location>
</feature>
<name>A0A2P2FKJ9_AMYLU</name>
<proteinExistence type="predicted"/>
<comment type="caution">
    <text evidence="2">The sequence shown here is derived from an EMBL/GenBank/DDBJ whole genome shotgun (WGS) entry which is preliminary data.</text>
</comment>
<dbReference type="AlphaFoldDB" id="A0A2P2FKJ9"/>
<protein>
    <submittedName>
        <fullName evidence="2">Uncharacterized protein</fullName>
    </submittedName>
</protein>
<keyword evidence="1" id="KW-1133">Transmembrane helix</keyword>
<feature type="transmembrane region" description="Helical" evidence="1">
    <location>
        <begin position="26"/>
        <end position="46"/>
    </location>
</feature>
<keyword evidence="1" id="KW-0812">Transmembrane</keyword>
<reference evidence="2 3" key="1">
    <citation type="journal article" date="2014" name="Genome Announc.">
        <title>Draft Genome Sequence of Amycolatopsis lurida NRRL 2430, Producer of the Glycopeptide Family Antibiotic Ristocetin.</title>
        <authorList>
            <person name="Kwun M.J."/>
            <person name="Hong H.J."/>
        </authorList>
    </citation>
    <scope>NUCLEOTIDE SEQUENCE [LARGE SCALE GENOMIC DNA]</scope>
    <source>
        <strain evidence="2 3">NRRL 2430</strain>
    </source>
</reference>
<keyword evidence="1" id="KW-0472">Membrane</keyword>
<gene>
    <name evidence="2" type="ORF">BB31_32470</name>
</gene>
<dbReference type="EMBL" id="JFBM01000035">
    <property type="protein sequence ID" value="KFU77232.1"/>
    <property type="molecule type" value="Genomic_DNA"/>
</dbReference>
<feature type="transmembrane region" description="Helical" evidence="1">
    <location>
        <begin position="271"/>
        <end position="287"/>
    </location>
</feature>
<feature type="transmembrane region" description="Helical" evidence="1">
    <location>
        <begin position="230"/>
        <end position="250"/>
    </location>
</feature>
<evidence type="ECO:0000313" key="3">
    <source>
        <dbReference type="Proteomes" id="UP000256220"/>
    </source>
</evidence>
<accession>A0A2P2FKJ9</accession>
<feature type="transmembrane region" description="Helical" evidence="1">
    <location>
        <begin position="165"/>
        <end position="184"/>
    </location>
</feature>
<feature type="transmembrane region" description="Helical" evidence="1">
    <location>
        <begin position="61"/>
        <end position="78"/>
    </location>
</feature>
<sequence length="329" mass="35209">MSGSELPGTLDPMVDKGSRVVLHRPLMILAAAMAVLGVVALGGLVFDDRSLVNAPIWLKPLKFTISVGLYAVTLAWLIGQLTRGKRLGWWLGTVFAAGLGLDMALLFWQIAIRGRTLHFNRETPADQWINNMVANGAFTGWGATAAIALLLLFQRLPDRAMNSALRAGAALSVAGIGVALLMFGPNEQQMAQFRAGERPSVLGAHAVGVPDGGPGLPVLGWSTVGGDMRIPHFFGIHAIQVLPLVAFGLLKLARRYPVLESEFVRRNLVRTASVGFAGVLVLLTWQAQRGQSIVHPDFWTLVAGVGIIAVVAAGSVLSLRVSRPMHQLR</sequence>
<feature type="transmembrane region" description="Helical" evidence="1">
    <location>
        <begin position="90"/>
        <end position="112"/>
    </location>
</feature>